<proteinExistence type="predicted"/>
<dbReference type="Proteomes" id="UP001642360">
    <property type="component" value="Unassembled WGS sequence"/>
</dbReference>
<reference evidence="2 3" key="1">
    <citation type="submission" date="2024-02" db="EMBL/GenBank/DDBJ databases">
        <authorList>
            <person name="Vignale AGUSTIN F."/>
            <person name="Sosa J E."/>
            <person name="Modenutti C."/>
        </authorList>
    </citation>
    <scope>NUCLEOTIDE SEQUENCE [LARGE SCALE GENOMIC DNA]</scope>
</reference>
<evidence type="ECO:0000313" key="2">
    <source>
        <dbReference type="EMBL" id="CAK9164753.1"/>
    </source>
</evidence>
<dbReference type="PANTHER" id="PTHR10663:SF388">
    <property type="entry name" value="GOLGI-SPECIFIC BREFELDIN A-RESISTANCE GUANINE NUCLEOTIDE EXCHANGE FACTOR 1"/>
    <property type="match status" value="1"/>
</dbReference>
<feature type="region of interest" description="Disordered" evidence="1">
    <location>
        <begin position="123"/>
        <end position="158"/>
    </location>
</feature>
<keyword evidence="3" id="KW-1185">Reference proteome</keyword>
<evidence type="ECO:0000313" key="3">
    <source>
        <dbReference type="Proteomes" id="UP001642360"/>
    </source>
</evidence>
<sequence>MTPSRWIDLMHKSNKTTPFIVSDSRAHLDRDMFAIMSGPTIAVISVVFEYAELEDVDQTCIDGFLAVAKISACHHLKDVLDDLVVSLCKFTTLLNPSFAENILDCILKLHKLGPLPARVASDAADDSKLSSEPGHGKPLTNSLSSAHMAPMGTPRRSSGLMGHCSQLLSLDIEEPRLQPIEQQLARGVRIADCIL</sequence>
<organism evidence="2 3">
    <name type="scientific">Ilex paraguariensis</name>
    <name type="common">yerba mate</name>
    <dbReference type="NCBI Taxonomy" id="185542"/>
    <lineage>
        <taxon>Eukaryota</taxon>
        <taxon>Viridiplantae</taxon>
        <taxon>Streptophyta</taxon>
        <taxon>Embryophyta</taxon>
        <taxon>Tracheophyta</taxon>
        <taxon>Spermatophyta</taxon>
        <taxon>Magnoliopsida</taxon>
        <taxon>eudicotyledons</taxon>
        <taxon>Gunneridae</taxon>
        <taxon>Pentapetalae</taxon>
        <taxon>asterids</taxon>
        <taxon>campanulids</taxon>
        <taxon>Aquifoliales</taxon>
        <taxon>Aquifoliaceae</taxon>
        <taxon>Ilex</taxon>
    </lineage>
</organism>
<dbReference type="AlphaFoldDB" id="A0ABC8T665"/>
<dbReference type="PANTHER" id="PTHR10663">
    <property type="entry name" value="GUANYL-NUCLEOTIDE EXCHANGE FACTOR"/>
    <property type="match status" value="1"/>
</dbReference>
<protein>
    <submittedName>
        <fullName evidence="2">Uncharacterized protein</fullName>
    </submittedName>
</protein>
<evidence type="ECO:0000256" key="1">
    <source>
        <dbReference type="SAM" id="MobiDB-lite"/>
    </source>
</evidence>
<accession>A0ABC8T665</accession>
<gene>
    <name evidence="2" type="ORF">ILEXP_LOCUS33902</name>
</gene>
<comment type="caution">
    <text evidence="2">The sequence shown here is derived from an EMBL/GenBank/DDBJ whole genome shotgun (WGS) entry which is preliminary data.</text>
</comment>
<dbReference type="EMBL" id="CAUOFW020004280">
    <property type="protein sequence ID" value="CAK9164753.1"/>
    <property type="molecule type" value="Genomic_DNA"/>
</dbReference>
<name>A0ABC8T665_9AQUA</name>